<keyword evidence="1" id="KW-0812">Transmembrane</keyword>
<dbReference type="STRING" id="1328313.DS2_16709"/>
<dbReference type="RefSeq" id="WP_035016055.1">
    <property type="nucleotide sequence ID" value="NZ_ARZY01000042.1"/>
</dbReference>
<sequence>MNLDEMKNTWVQQESQNAAAITIDQRTLVEMKINKQMQQLRAMKWARIIESVLFFCILILLGQYIAQGEFTLSATKVSALILSVFAIIGLAGNIGQVILIAKVDYSQPINELQKNIYQVCCHKLQLTKLLLMSTPFYLAYVFIGFDVLFGIALFQHLESHMVWFYSVSSVLLLIVTVWLSAKLNYKNIHTDWVKNTIQFIVGERLVNVAQFINNIESS</sequence>
<dbReference type="eggNOG" id="ENOG502ZAND">
    <property type="taxonomic scope" value="Bacteria"/>
</dbReference>
<evidence type="ECO:0000313" key="3">
    <source>
        <dbReference type="Proteomes" id="UP000019276"/>
    </source>
</evidence>
<reference evidence="2 3" key="1">
    <citation type="journal article" date="2014" name="Genome Announc.">
        <title>Draft Genome Sequence of the Agar-Degrading Bacterium Catenovulum sp. Strain DS-2, Isolated from Intestines of Haliotis diversicolor.</title>
        <authorList>
            <person name="Shan D."/>
            <person name="Li X."/>
            <person name="Gu Z."/>
            <person name="Wei G."/>
            <person name="Gao Z."/>
            <person name="Shao Z."/>
        </authorList>
    </citation>
    <scope>NUCLEOTIDE SEQUENCE [LARGE SCALE GENOMIC DNA]</scope>
    <source>
        <strain evidence="2 3">DS-2</strain>
    </source>
</reference>
<feature type="transmembrane region" description="Helical" evidence="1">
    <location>
        <begin position="136"/>
        <end position="156"/>
    </location>
</feature>
<evidence type="ECO:0000313" key="2">
    <source>
        <dbReference type="EMBL" id="EWH08606.1"/>
    </source>
</evidence>
<dbReference type="Proteomes" id="UP000019276">
    <property type="component" value="Unassembled WGS sequence"/>
</dbReference>
<protein>
    <submittedName>
        <fullName evidence="2">Uncharacterized protein</fullName>
    </submittedName>
</protein>
<accession>W7Q9H9</accession>
<organism evidence="2 3">
    <name type="scientific">Catenovulum agarivorans DS-2</name>
    <dbReference type="NCBI Taxonomy" id="1328313"/>
    <lineage>
        <taxon>Bacteria</taxon>
        <taxon>Pseudomonadati</taxon>
        <taxon>Pseudomonadota</taxon>
        <taxon>Gammaproteobacteria</taxon>
        <taxon>Alteromonadales</taxon>
        <taxon>Alteromonadaceae</taxon>
        <taxon>Catenovulum</taxon>
    </lineage>
</organism>
<keyword evidence="1" id="KW-0472">Membrane</keyword>
<name>W7Q9H9_9ALTE</name>
<feature type="transmembrane region" description="Helical" evidence="1">
    <location>
        <begin position="77"/>
        <end position="101"/>
    </location>
</feature>
<keyword evidence="1" id="KW-1133">Transmembrane helix</keyword>
<feature type="transmembrane region" description="Helical" evidence="1">
    <location>
        <begin position="162"/>
        <end position="181"/>
    </location>
</feature>
<comment type="caution">
    <text evidence="2">The sequence shown here is derived from an EMBL/GenBank/DDBJ whole genome shotgun (WGS) entry which is preliminary data.</text>
</comment>
<dbReference type="OrthoDB" id="5706484at2"/>
<gene>
    <name evidence="2" type="ORF">DS2_16709</name>
</gene>
<proteinExistence type="predicted"/>
<evidence type="ECO:0000256" key="1">
    <source>
        <dbReference type="SAM" id="Phobius"/>
    </source>
</evidence>
<dbReference type="AlphaFoldDB" id="W7Q9H9"/>
<keyword evidence="3" id="KW-1185">Reference proteome</keyword>
<feature type="transmembrane region" description="Helical" evidence="1">
    <location>
        <begin position="45"/>
        <end position="65"/>
    </location>
</feature>
<dbReference type="EMBL" id="ARZY01000042">
    <property type="protein sequence ID" value="EWH08606.1"/>
    <property type="molecule type" value="Genomic_DNA"/>
</dbReference>